<protein>
    <submittedName>
        <fullName evidence="5">Glucuronyl hydrolase</fullName>
    </submittedName>
</protein>
<accession>A0A5C4SP29</accession>
<comment type="similarity">
    <text evidence="2">Belongs to the glycosyl hydrolase 88 family.</text>
</comment>
<evidence type="ECO:0000256" key="2">
    <source>
        <dbReference type="ARBA" id="ARBA00038358"/>
    </source>
</evidence>
<evidence type="ECO:0000256" key="3">
    <source>
        <dbReference type="PIRSR" id="PIRSR610905-1"/>
    </source>
</evidence>
<feature type="active site" description="Nucleophile" evidence="3">
    <location>
        <position position="126"/>
    </location>
</feature>
<dbReference type="InterPro" id="IPR052369">
    <property type="entry name" value="UG_Glycosaminoglycan_Hydrolase"/>
</dbReference>
<dbReference type="EMBL" id="VDCS01000003">
    <property type="protein sequence ID" value="TNJ46034.1"/>
    <property type="molecule type" value="Genomic_DNA"/>
</dbReference>
<dbReference type="SUPFAM" id="SSF48208">
    <property type="entry name" value="Six-hairpin glycosidases"/>
    <property type="match status" value="1"/>
</dbReference>
<gene>
    <name evidence="5" type="ORF">FGF67_03290</name>
</gene>
<dbReference type="InterPro" id="IPR012341">
    <property type="entry name" value="6hp_glycosidase-like_sf"/>
</dbReference>
<dbReference type="PANTHER" id="PTHR36845">
    <property type="entry name" value="HYDROLASE, PUTATIVE (AFU_ORTHOLOGUE AFUA_7G05090)-RELATED"/>
    <property type="match status" value="1"/>
</dbReference>
<dbReference type="InterPro" id="IPR008928">
    <property type="entry name" value="6-hairpin_glycosidase_sf"/>
</dbReference>
<keyword evidence="6" id="KW-1185">Reference proteome</keyword>
<dbReference type="PANTHER" id="PTHR36845:SF1">
    <property type="entry name" value="HYDROLASE, PUTATIVE (AFU_ORTHOLOGUE AFUA_7G05090)-RELATED"/>
    <property type="match status" value="1"/>
</dbReference>
<feature type="binding site" evidence="4">
    <location>
        <position position="262"/>
    </location>
    <ligand>
        <name>substrate</name>
    </ligand>
</feature>
<dbReference type="Proteomes" id="UP000308713">
    <property type="component" value="Unassembled WGS sequence"/>
</dbReference>
<dbReference type="PROSITE" id="PS51257">
    <property type="entry name" value="PROKAR_LIPOPROTEIN"/>
    <property type="match status" value="1"/>
</dbReference>
<feature type="binding site" evidence="4">
    <location>
        <position position="190"/>
    </location>
    <ligand>
        <name>substrate</name>
    </ligand>
</feature>
<dbReference type="Pfam" id="PF07470">
    <property type="entry name" value="Glyco_hydro_88"/>
    <property type="match status" value="1"/>
</dbReference>
<dbReference type="AlphaFoldDB" id="A0A5C4SP29"/>
<reference evidence="5 6" key="1">
    <citation type="submission" date="2019-05" db="EMBL/GenBank/DDBJ databases">
        <title>Tamlana fucoidanivorans sp. nov., isolated from the surface of algae collected from Fujian province in China.</title>
        <authorList>
            <person name="Li J."/>
        </authorList>
    </citation>
    <scope>NUCLEOTIDE SEQUENCE [LARGE SCALE GENOMIC DNA]</scope>
    <source>
        <strain evidence="5 6">CW2-9</strain>
    </source>
</reference>
<evidence type="ECO:0000256" key="1">
    <source>
        <dbReference type="ARBA" id="ARBA00022801"/>
    </source>
</evidence>
<dbReference type="RefSeq" id="WP_139695048.1">
    <property type="nucleotide sequence ID" value="NZ_CP074074.1"/>
</dbReference>
<organism evidence="5 6">
    <name type="scientific">Allotamlana fucoidanivorans</name>
    <dbReference type="NCBI Taxonomy" id="2583814"/>
    <lineage>
        <taxon>Bacteria</taxon>
        <taxon>Pseudomonadati</taxon>
        <taxon>Bacteroidota</taxon>
        <taxon>Flavobacteriia</taxon>
        <taxon>Flavobacteriales</taxon>
        <taxon>Flavobacteriaceae</taxon>
        <taxon>Allotamlana</taxon>
    </lineage>
</organism>
<dbReference type="GO" id="GO:0000272">
    <property type="term" value="P:polysaccharide catabolic process"/>
    <property type="evidence" value="ECO:0007669"/>
    <property type="project" value="TreeGrafter"/>
</dbReference>
<sequence length="411" mass="47318">MIFKLRTIIFFTLTTTLFFSCNKSRSNSNEGAITNNNEDKIIGIVSNQYDILYDSVENRESKKRYIPRSIENNEIKFVSSHDWTSGFYAGSLWYLYDLTGQNKWKERALKYTLKLDSVKYYTGNHDIGFMMESSFGNAMKFDSSNKFDEVIVQSAKSLLTRFRPQAGIIQSWDSKIHFEEGKWRCPVIIDNMMNLELLFHATELSGDSIYHDVAVSHANKTIENHFRPDNSSYHVVDYDIESGEIISKSTHQGFADNSDWARGQAWGLYGFTVMYRFTKNPIYLDQAIKIAEFIKNHPNLPDDSIPYWDYDVDITESTSRDASAAAITASALLELIKYVQEDNKSNEYLKWAKIILENLSSDSYLARNGSNKGFILMHSAGIVPYGKEIDVPLNYADYYYLEASSRLRKLK</sequence>
<dbReference type="OrthoDB" id="428577at2"/>
<dbReference type="GO" id="GO:0052757">
    <property type="term" value="F:chondroitin hydrolase activity"/>
    <property type="evidence" value="ECO:0007669"/>
    <property type="project" value="TreeGrafter"/>
</dbReference>
<comment type="caution">
    <text evidence="5">The sequence shown here is derived from an EMBL/GenBank/DDBJ whole genome shotgun (WGS) entry which is preliminary data.</text>
</comment>
<dbReference type="InterPro" id="IPR010905">
    <property type="entry name" value="Glyco_hydro_88"/>
</dbReference>
<feature type="binding site" evidence="4">
    <location>
        <position position="266"/>
    </location>
    <ligand>
        <name>substrate</name>
    </ligand>
</feature>
<feature type="active site" description="Proton donor" evidence="3">
    <location>
        <position position="190"/>
    </location>
</feature>
<dbReference type="Gene3D" id="1.50.10.10">
    <property type="match status" value="1"/>
</dbReference>
<proteinExistence type="inferred from homology"/>
<evidence type="ECO:0000256" key="4">
    <source>
        <dbReference type="PIRSR" id="PIRSR610905-2"/>
    </source>
</evidence>
<evidence type="ECO:0000313" key="5">
    <source>
        <dbReference type="EMBL" id="TNJ46034.1"/>
    </source>
</evidence>
<keyword evidence="1 5" id="KW-0378">Hydrolase</keyword>
<evidence type="ECO:0000313" key="6">
    <source>
        <dbReference type="Proteomes" id="UP000308713"/>
    </source>
</evidence>
<name>A0A5C4SP29_9FLAO</name>
<feature type="binding site" evidence="4">
    <location>
        <position position="250"/>
    </location>
    <ligand>
        <name>substrate</name>
    </ligand>
</feature>
<feature type="binding site" evidence="4">
    <location>
        <position position="126"/>
    </location>
    <ligand>
        <name>substrate</name>
    </ligand>
</feature>